<comment type="subcellular location">
    <subcellularLocation>
        <location evidence="5">Cytoplasm</location>
    </subcellularLocation>
</comment>
<evidence type="ECO:0000313" key="6">
    <source>
        <dbReference type="EMBL" id="SQI41659.1"/>
    </source>
</evidence>
<accession>A0A2X4UT78</accession>
<comment type="subunit">
    <text evidence="5">Interacts with ribosomal protein uL14 (rplN).</text>
</comment>
<dbReference type="NCBIfam" id="TIGR00090">
    <property type="entry name" value="rsfS_iojap_ybeB"/>
    <property type="match status" value="1"/>
</dbReference>
<dbReference type="GO" id="GO:0042256">
    <property type="term" value="P:cytosolic ribosome assembly"/>
    <property type="evidence" value="ECO:0007669"/>
    <property type="project" value="UniProtKB-UniRule"/>
</dbReference>
<dbReference type="HAMAP" id="MF_01477">
    <property type="entry name" value="Iojap_RsfS"/>
    <property type="match status" value="1"/>
</dbReference>
<dbReference type="GO" id="GO:0090071">
    <property type="term" value="P:negative regulation of ribosome biogenesis"/>
    <property type="evidence" value="ECO:0007669"/>
    <property type="project" value="UniProtKB-UniRule"/>
</dbReference>
<dbReference type="PANTHER" id="PTHR21043">
    <property type="entry name" value="IOJAP SUPERFAMILY ORTHOLOG"/>
    <property type="match status" value="1"/>
</dbReference>
<comment type="similarity">
    <text evidence="1 5">Belongs to the Iojap/RsfS family.</text>
</comment>
<dbReference type="Gene3D" id="3.30.460.10">
    <property type="entry name" value="Beta Polymerase, domain 2"/>
    <property type="match status" value="1"/>
</dbReference>
<gene>
    <name evidence="6" type="primary">ybeB</name>
    <name evidence="5" type="synonym">rsfS</name>
    <name evidence="6" type="ORF">NCTC12151_02244</name>
</gene>
<dbReference type="AlphaFoldDB" id="A0A2X4UT78"/>
<name>A0A2X4UT78_9GAMM</name>
<keyword evidence="3 5" id="KW-0678">Repressor</keyword>
<dbReference type="KEGG" id="lri:NCTC12151_02244"/>
<reference evidence="6 7" key="1">
    <citation type="submission" date="2018-06" db="EMBL/GenBank/DDBJ databases">
        <authorList>
            <consortium name="Pathogen Informatics"/>
            <person name="Doyle S."/>
        </authorList>
    </citation>
    <scope>NUCLEOTIDE SEQUENCE [LARGE SCALE GENOMIC DNA]</scope>
    <source>
        <strain evidence="6 7">NCTC12151</strain>
    </source>
</reference>
<comment type="function">
    <text evidence="5">Functions as a ribosomal silencing factor. Interacts with ribosomal protein uL14 (rplN), blocking formation of intersubunit bridge B8. Prevents association of the 30S and 50S ribosomal subunits and the formation of functional ribosomes, thus repressing translation.</text>
</comment>
<dbReference type="PANTHER" id="PTHR21043:SF0">
    <property type="entry name" value="MITOCHONDRIAL ASSEMBLY OF RIBOSOMAL LARGE SUBUNIT PROTEIN 1"/>
    <property type="match status" value="1"/>
</dbReference>
<evidence type="ECO:0000256" key="3">
    <source>
        <dbReference type="ARBA" id="ARBA00022491"/>
    </source>
</evidence>
<proteinExistence type="inferred from homology"/>
<evidence type="ECO:0000256" key="5">
    <source>
        <dbReference type="HAMAP-Rule" id="MF_01477"/>
    </source>
</evidence>
<dbReference type="Pfam" id="PF02410">
    <property type="entry name" value="RsfS"/>
    <property type="match status" value="1"/>
</dbReference>
<keyword evidence="4 5" id="KW-0810">Translation regulation</keyword>
<keyword evidence="2 5" id="KW-0963">Cytoplasm</keyword>
<dbReference type="InterPro" id="IPR043519">
    <property type="entry name" value="NT_sf"/>
</dbReference>
<evidence type="ECO:0000313" key="7">
    <source>
        <dbReference type="Proteomes" id="UP000249005"/>
    </source>
</evidence>
<evidence type="ECO:0000256" key="4">
    <source>
        <dbReference type="ARBA" id="ARBA00022845"/>
    </source>
</evidence>
<protein>
    <recommendedName>
        <fullName evidence="5">Ribosomal silencing factor RsfS</fullName>
    </recommendedName>
</protein>
<dbReference type="GO" id="GO:0043023">
    <property type="term" value="F:ribosomal large subunit binding"/>
    <property type="evidence" value="ECO:0007669"/>
    <property type="project" value="TreeGrafter"/>
</dbReference>
<dbReference type="EMBL" id="LS483470">
    <property type="protein sequence ID" value="SQI41659.1"/>
    <property type="molecule type" value="Genomic_DNA"/>
</dbReference>
<keyword evidence="7" id="KW-1185">Reference proteome</keyword>
<dbReference type="GO" id="GO:0017148">
    <property type="term" value="P:negative regulation of translation"/>
    <property type="evidence" value="ECO:0007669"/>
    <property type="project" value="UniProtKB-UniRule"/>
</dbReference>
<dbReference type="FunFam" id="3.30.460.10:FF:000004">
    <property type="entry name" value="Ribosomal silencing factor RsfS"/>
    <property type="match status" value="1"/>
</dbReference>
<dbReference type="InterPro" id="IPR004394">
    <property type="entry name" value="Iojap/RsfS/C7orf30"/>
</dbReference>
<evidence type="ECO:0000256" key="1">
    <source>
        <dbReference type="ARBA" id="ARBA00010574"/>
    </source>
</evidence>
<sequence>MNDWDILGEPLQGRELQSFVIDKIEDVKGQDIVTIDVSAISSITDCMIVCTGTSSKHVQTIADRVFQAARQAGLDPLGVEGAADGDWIVVDLDDVMVHVLQEESRKIYELEKLWS</sequence>
<dbReference type="GO" id="GO:0005737">
    <property type="term" value="C:cytoplasm"/>
    <property type="evidence" value="ECO:0007669"/>
    <property type="project" value="UniProtKB-SubCell"/>
</dbReference>
<evidence type="ECO:0000256" key="2">
    <source>
        <dbReference type="ARBA" id="ARBA00022490"/>
    </source>
</evidence>
<organism evidence="6 7">
    <name type="scientific">Leminorella richardii</name>
    <dbReference type="NCBI Taxonomy" id="158841"/>
    <lineage>
        <taxon>Bacteria</taxon>
        <taxon>Pseudomonadati</taxon>
        <taxon>Pseudomonadota</taxon>
        <taxon>Gammaproteobacteria</taxon>
        <taxon>Enterobacterales</taxon>
        <taxon>Budviciaceae</taxon>
        <taxon>Leminorella</taxon>
    </lineage>
</organism>
<dbReference type="SUPFAM" id="SSF81301">
    <property type="entry name" value="Nucleotidyltransferase"/>
    <property type="match status" value="1"/>
</dbReference>
<dbReference type="Proteomes" id="UP000249005">
    <property type="component" value="Chromosome 1"/>
</dbReference>